<sequence>MDKKNKKKISYYFDFSEVLTYFFRKKDPSRKVNFSLKMMHGVNKISILIFLLGVVFIIIKRFI</sequence>
<proteinExistence type="predicted"/>
<dbReference type="Pfam" id="PF20498">
    <property type="entry name" value="DUF6728"/>
    <property type="match status" value="1"/>
</dbReference>
<dbReference type="AlphaFoldDB" id="A0A381R4I0"/>
<dbReference type="InterPro" id="IPR046615">
    <property type="entry name" value="DUF6728"/>
</dbReference>
<reference evidence="2" key="1">
    <citation type="submission" date="2018-05" db="EMBL/GenBank/DDBJ databases">
        <authorList>
            <person name="Lanie J.A."/>
            <person name="Ng W.-L."/>
            <person name="Kazmierczak K.M."/>
            <person name="Andrzejewski T.M."/>
            <person name="Davidsen T.M."/>
            <person name="Wayne K.J."/>
            <person name="Tettelin H."/>
            <person name="Glass J.I."/>
            <person name="Rusch D."/>
            <person name="Podicherti R."/>
            <person name="Tsui H.-C.T."/>
            <person name="Winkler M.E."/>
        </authorList>
    </citation>
    <scope>NUCLEOTIDE SEQUENCE</scope>
</reference>
<evidence type="ECO:0000256" key="1">
    <source>
        <dbReference type="SAM" id="Phobius"/>
    </source>
</evidence>
<gene>
    <name evidence="2" type="ORF">METZ01_LOCUS39525</name>
</gene>
<evidence type="ECO:0000313" key="2">
    <source>
        <dbReference type="EMBL" id="SUZ86671.1"/>
    </source>
</evidence>
<name>A0A381R4I0_9ZZZZ</name>
<keyword evidence="1" id="KW-1133">Transmembrane helix</keyword>
<protein>
    <submittedName>
        <fullName evidence="2">Uncharacterized protein</fullName>
    </submittedName>
</protein>
<feature type="transmembrane region" description="Helical" evidence="1">
    <location>
        <begin position="41"/>
        <end position="59"/>
    </location>
</feature>
<keyword evidence="1" id="KW-0472">Membrane</keyword>
<organism evidence="2">
    <name type="scientific">marine metagenome</name>
    <dbReference type="NCBI Taxonomy" id="408172"/>
    <lineage>
        <taxon>unclassified sequences</taxon>
        <taxon>metagenomes</taxon>
        <taxon>ecological metagenomes</taxon>
    </lineage>
</organism>
<keyword evidence="1" id="KW-0812">Transmembrane</keyword>
<dbReference type="EMBL" id="UINC01001693">
    <property type="protein sequence ID" value="SUZ86671.1"/>
    <property type="molecule type" value="Genomic_DNA"/>
</dbReference>
<accession>A0A381R4I0</accession>